<gene>
    <name evidence="1" type="ORF">LDX50_27050</name>
</gene>
<dbReference type="AlphaFoldDB" id="A0A9X1HVA5"/>
<accession>A0A9X1HVA5</accession>
<protein>
    <submittedName>
        <fullName evidence="1">DUF2461 domain-containing protein</fullName>
    </submittedName>
</protein>
<dbReference type="InterPro" id="IPR015996">
    <property type="entry name" value="UCP028451"/>
</dbReference>
<organism evidence="1 2">
    <name type="scientific">Fulvivirga sedimenti</name>
    <dbReference type="NCBI Taxonomy" id="2879465"/>
    <lineage>
        <taxon>Bacteria</taxon>
        <taxon>Pseudomonadati</taxon>
        <taxon>Bacteroidota</taxon>
        <taxon>Cytophagia</taxon>
        <taxon>Cytophagales</taxon>
        <taxon>Fulvivirgaceae</taxon>
        <taxon>Fulvivirga</taxon>
    </lineage>
</organism>
<dbReference type="RefSeq" id="WP_225699418.1">
    <property type="nucleotide sequence ID" value="NZ_JAIXNE010000006.1"/>
</dbReference>
<dbReference type="PANTHER" id="PTHR36452">
    <property type="entry name" value="CHROMOSOME 12, WHOLE GENOME SHOTGUN SEQUENCE"/>
    <property type="match status" value="1"/>
</dbReference>
<dbReference type="InterPro" id="IPR012808">
    <property type="entry name" value="CHP02453"/>
</dbReference>
<comment type="caution">
    <text evidence="1">The sequence shown here is derived from an EMBL/GenBank/DDBJ whole genome shotgun (WGS) entry which is preliminary data.</text>
</comment>
<dbReference type="PANTHER" id="PTHR36452:SF1">
    <property type="entry name" value="DUF2461 DOMAIN-CONTAINING PROTEIN"/>
    <property type="match status" value="1"/>
</dbReference>
<name>A0A9X1HVA5_9BACT</name>
<dbReference type="EMBL" id="JAIXNE010000006">
    <property type="protein sequence ID" value="MCA6078561.1"/>
    <property type="molecule type" value="Genomic_DNA"/>
</dbReference>
<keyword evidence="2" id="KW-1185">Reference proteome</keyword>
<proteinExistence type="predicted"/>
<reference evidence="1" key="1">
    <citation type="submission" date="2021-09" db="EMBL/GenBank/DDBJ databases">
        <title>Fulvivirga sp. isolated from coastal sediment.</title>
        <authorList>
            <person name="Yu H."/>
        </authorList>
    </citation>
    <scope>NUCLEOTIDE SEQUENCE</scope>
    <source>
        <strain evidence="1">1062</strain>
    </source>
</reference>
<evidence type="ECO:0000313" key="2">
    <source>
        <dbReference type="Proteomes" id="UP001139409"/>
    </source>
</evidence>
<dbReference type="Proteomes" id="UP001139409">
    <property type="component" value="Unassembled WGS sequence"/>
</dbReference>
<dbReference type="Pfam" id="PF09365">
    <property type="entry name" value="DUF2461"/>
    <property type="match status" value="1"/>
</dbReference>
<sequence>MKNTLQFLSRLKSNNNREWFEKNKKQYEISNDETKALAASLESLIREFDELEPSGTKIYRIYRDVRFSNDKTPYKITRSMSFTRAGEERRGGYYVQIQPGQSFLATGFWGPEPADLLHIRKQISQDSEQLRKVLDGKSFKSYFGELYGDQLKTAPKGFEKDDPAIDLLRYKQFILTHSFTDEEVLAPNFASLVAAGYKKAMPFLNCMTEMLITDLNGVPLIR</sequence>
<dbReference type="NCBIfam" id="TIGR02453">
    <property type="entry name" value="TIGR02453 family protein"/>
    <property type="match status" value="1"/>
</dbReference>
<evidence type="ECO:0000313" key="1">
    <source>
        <dbReference type="EMBL" id="MCA6078561.1"/>
    </source>
</evidence>
<dbReference type="PIRSF" id="PIRSF028451">
    <property type="entry name" value="UCP028451"/>
    <property type="match status" value="1"/>
</dbReference>